<reference evidence="2" key="1">
    <citation type="submission" date="2022-08" db="EMBL/GenBank/DDBJ databases">
        <title>A Global Phylogenomic Analysis of the Shiitake Genus Lentinula.</title>
        <authorList>
            <consortium name="DOE Joint Genome Institute"/>
            <person name="Sierra-Patev S."/>
            <person name="Min B."/>
            <person name="Naranjo-Ortiz M."/>
            <person name="Looney B."/>
            <person name="Konkel Z."/>
            <person name="Slot J.C."/>
            <person name="Sakamoto Y."/>
            <person name="Steenwyk J.L."/>
            <person name="Rokas A."/>
            <person name="Carro J."/>
            <person name="Camarero S."/>
            <person name="Ferreira P."/>
            <person name="Molpeceres G."/>
            <person name="Ruiz-Duenas F.J."/>
            <person name="Serrano A."/>
            <person name="Henrissat B."/>
            <person name="Drula E."/>
            <person name="Hughes K.W."/>
            <person name="Mata J.L."/>
            <person name="Ishikawa N.K."/>
            <person name="Vargas-Isla R."/>
            <person name="Ushijima S."/>
            <person name="Smith C.A."/>
            <person name="Ahrendt S."/>
            <person name="Andreopoulos W."/>
            <person name="He G."/>
            <person name="Labutti K."/>
            <person name="Lipzen A."/>
            <person name="Ng V."/>
            <person name="Riley R."/>
            <person name="Sandor L."/>
            <person name="Barry K."/>
            <person name="Martinez A.T."/>
            <person name="Xiao Y."/>
            <person name="Gibbons J.G."/>
            <person name="Terashima K."/>
            <person name="Grigoriev I.V."/>
            <person name="Hibbett D.S."/>
        </authorList>
    </citation>
    <scope>NUCLEOTIDE SEQUENCE</scope>
    <source>
        <strain evidence="2">RHP3577 ss4</strain>
    </source>
</reference>
<evidence type="ECO:0000313" key="3">
    <source>
        <dbReference type="Proteomes" id="UP001150217"/>
    </source>
</evidence>
<name>A0ABQ8VT92_9AGAR</name>
<dbReference type="Proteomes" id="UP001150217">
    <property type="component" value="Unassembled WGS sequence"/>
</dbReference>
<dbReference type="EMBL" id="JANVFT010000012">
    <property type="protein sequence ID" value="KAJ4499181.1"/>
    <property type="molecule type" value="Genomic_DNA"/>
</dbReference>
<evidence type="ECO:0000259" key="1">
    <source>
        <dbReference type="Pfam" id="PF20411"/>
    </source>
</evidence>
<sequence>MNHSASSLTQARDSSLNFQTSLRMYIESLLASYPRYDPEFKPDSRRNPVRVRRDLLNNAYGMGTQQMLAQINPARNPLPSGALSRRERRIMFPNLDRNPDLPRQPGDSGVLFTARPEGEFTLEGCSVFVKKESKNALWDYMGEYKIFPKGKIGGRGNGRGWYEQLPSKVG</sequence>
<evidence type="ECO:0000313" key="2">
    <source>
        <dbReference type="EMBL" id="KAJ4499181.1"/>
    </source>
</evidence>
<feature type="domain" description="DUF6697" evidence="1">
    <location>
        <begin position="51"/>
        <end position="149"/>
    </location>
</feature>
<comment type="caution">
    <text evidence="2">The sequence shown here is derived from an EMBL/GenBank/DDBJ whole genome shotgun (WGS) entry which is preliminary data.</text>
</comment>
<dbReference type="InterPro" id="IPR046520">
    <property type="entry name" value="DUF6697"/>
</dbReference>
<organism evidence="2 3">
    <name type="scientific">Lentinula lateritia</name>
    <dbReference type="NCBI Taxonomy" id="40482"/>
    <lineage>
        <taxon>Eukaryota</taxon>
        <taxon>Fungi</taxon>
        <taxon>Dikarya</taxon>
        <taxon>Basidiomycota</taxon>
        <taxon>Agaricomycotina</taxon>
        <taxon>Agaricomycetes</taxon>
        <taxon>Agaricomycetidae</taxon>
        <taxon>Agaricales</taxon>
        <taxon>Marasmiineae</taxon>
        <taxon>Omphalotaceae</taxon>
        <taxon>Lentinula</taxon>
    </lineage>
</organism>
<keyword evidence="3" id="KW-1185">Reference proteome</keyword>
<accession>A0ABQ8VT92</accession>
<dbReference type="Pfam" id="PF20411">
    <property type="entry name" value="DUF6697"/>
    <property type="match status" value="1"/>
</dbReference>
<proteinExistence type="predicted"/>
<protein>
    <recommendedName>
        <fullName evidence="1">DUF6697 domain-containing protein</fullName>
    </recommendedName>
</protein>
<gene>
    <name evidence="2" type="ORF">C8R41DRAFT_88416</name>
</gene>